<dbReference type="RefSeq" id="WP_094694216.1">
    <property type="nucleotide sequence ID" value="NZ_CALENZ010000044.1"/>
</dbReference>
<feature type="transmembrane region" description="Helical" evidence="1">
    <location>
        <begin position="189"/>
        <end position="214"/>
    </location>
</feature>
<keyword evidence="1" id="KW-0472">Membrane</keyword>
<dbReference type="OrthoDB" id="3267562at2"/>
<sequence>MNAAVCAGFFGGVLVLLLLRKRRHGEFHIDESELHVSIPFVLEMITVCVRHGASIPRALELVGEALEGELGSGLQRIAQLLQTGTTWHEAWKYEDWSRGVLMEHTNRMNARTIHHGAAQTTGSTRVTNEYVTLGKQQCTQYYARLADALEPSWRHGVSPILRIEAVIEQLDRDDRRGIEDAGARLSVRILLPVGLCFLPSFIMIGVIPCLAAFASDLF</sequence>
<dbReference type="PANTHER" id="PTHR35007:SF2">
    <property type="entry name" value="PILUS ASSEMBLE PROTEIN"/>
    <property type="match status" value="1"/>
</dbReference>
<evidence type="ECO:0000313" key="3">
    <source>
        <dbReference type="Proteomes" id="UP000216451"/>
    </source>
</evidence>
<dbReference type="EMBL" id="MWXA01000006">
    <property type="protein sequence ID" value="OZG66087.1"/>
    <property type="molecule type" value="Genomic_DNA"/>
</dbReference>
<dbReference type="Proteomes" id="UP000216451">
    <property type="component" value="Unassembled WGS sequence"/>
</dbReference>
<proteinExistence type="predicted"/>
<keyword evidence="3" id="KW-1185">Reference proteome</keyword>
<accession>A0A261G3U0</accession>
<name>A0A261G3U0_9BIFI</name>
<evidence type="ECO:0000256" key="1">
    <source>
        <dbReference type="SAM" id="Phobius"/>
    </source>
</evidence>
<dbReference type="PANTHER" id="PTHR35007">
    <property type="entry name" value="INTEGRAL MEMBRANE PROTEIN-RELATED"/>
    <property type="match status" value="1"/>
</dbReference>
<dbReference type="GeneID" id="98296088"/>
<keyword evidence="1" id="KW-1133">Transmembrane helix</keyword>
<dbReference type="AlphaFoldDB" id="A0A261G3U0"/>
<comment type="caution">
    <text evidence="2">The sequence shown here is derived from an EMBL/GenBank/DDBJ whole genome shotgun (WGS) entry which is preliminary data.</text>
</comment>
<gene>
    <name evidence="2" type="ORF">BAQU_1421</name>
</gene>
<evidence type="ECO:0000313" key="2">
    <source>
        <dbReference type="EMBL" id="OZG66087.1"/>
    </source>
</evidence>
<reference evidence="2 3" key="1">
    <citation type="journal article" date="2017" name="BMC Genomics">
        <title>Comparative genomic and phylogenomic analyses of the Bifidobacteriaceae family.</title>
        <authorList>
            <person name="Lugli G.A."/>
            <person name="Milani C."/>
            <person name="Turroni F."/>
            <person name="Duranti S."/>
            <person name="Mancabelli L."/>
            <person name="Mangifesta M."/>
            <person name="Ferrario C."/>
            <person name="Modesto M."/>
            <person name="Mattarelli P."/>
            <person name="Jiri K."/>
            <person name="van Sinderen D."/>
            <person name="Ventura M."/>
        </authorList>
    </citation>
    <scope>NUCLEOTIDE SEQUENCE [LARGE SCALE GENOMIC DNA]</scope>
    <source>
        <strain evidence="2 3">LMG 28769</strain>
    </source>
</reference>
<protein>
    <submittedName>
        <fullName evidence="2">Pilus assembly protein</fullName>
    </submittedName>
</protein>
<organism evidence="2 3">
    <name type="scientific">Bifidobacterium aquikefiri</name>
    <dbReference type="NCBI Taxonomy" id="1653207"/>
    <lineage>
        <taxon>Bacteria</taxon>
        <taxon>Bacillati</taxon>
        <taxon>Actinomycetota</taxon>
        <taxon>Actinomycetes</taxon>
        <taxon>Bifidobacteriales</taxon>
        <taxon>Bifidobacteriaceae</taxon>
        <taxon>Bifidobacterium</taxon>
    </lineage>
</organism>
<keyword evidence="1" id="KW-0812">Transmembrane</keyword>